<evidence type="ECO:0000256" key="1">
    <source>
        <dbReference type="ARBA" id="ARBA00022729"/>
    </source>
</evidence>
<reference evidence="2 3" key="1">
    <citation type="journal article" date="2010" name="Genome Biol. Evol.">
        <title>The sequence of a 1.8-mb bacterial linear plasmid reveals a rich evolutionary reservoir of secondary metabolic pathways.</title>
        <authorList>
            <person name="Medema M.H."/>
            <person name="Trefzer A."/>
            <person name="Kovalchuk A."/>
            <person name="van den Berg M."/>
            <person name="Mueller U."/>
            <person name="Heijne W."/>
            <person name="Wu L."/>
            <person name="Alam M.T."/>
            <person name="Ronning C.M."/>
            <person name="Nierman W.C."/>
            <person name="Bovenberg R.A.L."/>
            <person name="Breitling R."/>
            <person name="Takano E."/>
        </authorList>
    </citation>
    <scope>NUCLEOTIDE SEQUENCE [LARGE SCALE GENOMIC DNA]</scope>
    <source>
        <strain evidence="3">ATCC 27064 / DSM 738 / JCM 4710 / NBRC 13307 / NCIMB 12785 / NRRL 3585 / VKM Ac-602</strain>
    </source>
</reference>
<name>E2Q7Z4_STRCL</name>
<protein>
    <submittedName>
        <fullName evidence="2">Beta-lactamase inhibitory protein</fullName>
    </submittedName>
</protein>
<evidence type="ECO:0000313" key="3">
    <source>
        <dbReference type="Proteomes" id="UP000002357"/>
    </source>
</evidence>
<keyword evidence="3" id="KW-1185">Reference proteome</keyword>
<organism evidence="2 3">
    <name type="scientific">Streptomyces clavuligerus</name>
    <dbReference type="NCBI Taxonomy" id="1901"/>
    <lineage>
        <taxon>Bacteria</taxon>
        <taxon>Bacillati</taxon>
        <taxon>Actinomycetota</taxon>
        <taxon>Actinomycetes</taxon>
        <taxon>Kitasatosporales</taxon>
        <taxon>Streptomycetaceae</taxon>
        <taxon>Streptomyces</taxon>
    </lineage>
</organism>
<keyword evidence="1" id="KW-0732">Signal</keyword>
<dbReference type="InterPro" id="IPR024221">
    <property type="entry name" value="BLIP_dom_sf"/>
</dbReference>
<dbReference type="Proteomes" id="UP000002357">
    <property type="component" value="Chromosome"/>
</dbReference>
<proteinExistence type="predicted"/>
<dbReference type="Pfam" id="PF07467">
    <property type="entry name" value="BLIP"/>
    <property type="match status" value="1"/>
</dbReference>
<dbReference type="SUPFAM" id="SSF55648">
    <property type="entry name" value="beta-lactamase-inhibitor protein, BLIP"/>
    <property type="match status" value="1"/>
</dbReference>
<dbReference type="AlphaFoldDB" id="E2Q7Z4"/>
<dbReference type="EMBL" id="CM000913">
    <property type="protein sequence ID" value="EFG09526.1"/>
    <property type="molecule type" value="Genomic_DNA"/>
</dbReference>
<sequence length="162" mass="17315">MTGAKFTQIQFGMTRQQVLDIAGAENCETGGSFGDSIHCRGHAAGDYYAYATFGFTSAAADAKVDSKSQEKLLAPSAPTLTLAKFNQVTVGMTRAQVLATVGQGSCTTWSEYYPAYPSTAGVTLSLSCFDVDGYSSTGFYRGSAHLWFTDGVLQGKRQWDLV</sequence>
<accession>E2Q7Z4</accession>
<dbReference type="InterPro" id="IPR009099">
    <property type="entry name" value="Beta-lactamas_inhib"/>
</dbReference>
<evidence type="ECO:0000313" key="2">
    <source>
        <dbReference type="EMBL" id="EFG09526.1"/>
    </source>
</evidence>
<dbReference type="Gene3D" id="3.30.1450.10">
    <property type="match status" value="2"/>
</dbReference>
<dbReference type="InterPro" id="IPR037873">
    <property type="entry name" value="BamE-like"/>
</dbReference>
<gene>
    <name evidence="2" type="ORF">SCLAV_4455</name>
</gene>